<dbReference type="RefSeq" id="WP_349586124.1">
    <property type="nucleotide sequence ID" value="NZ_JBEFLD010000004.1"/>
</dbReference>
<dbReference type="Proteomes" id="UP001433638">
    <property type="component" value="Unassembled WGS sequence"/>
</dbReference>
<proteinExistence type="predicted"/>
<dbReference type="EMBL" id="JBEFLD010000004">
    <property type="protein sequence ID" value="MEQ6290538.1"/>
    <property type="molecule type" value="Genomic_DNA"/>
</dbReference>
<sequence>MGNLIETVVWEAGIPYFAADAILTGGPDCPDNIPIQALANRTAFLKKQIDDAVSGALTVMYANRLKTARNIAMTGDGSWNVNFDGNGNVTAAMTLANSGVVAGTYRSVTVDGKGRVTAGSNPTTLAGYGITDAQPLDSDLTALAALVTTGFYVNTGVGTVAARTLTAGTGISIANGDGVAGNPAITNTGVTSLTGTANQVNVSAATGGVTLSLPQAIHSGAKPSFAQVALAADPTSALDAATKQYVDNMAAGLEVKTSVRAATTANIVLSGTQTIDGVALVAGDRVLVKNQGTASQNGLYLVAAGAWTRTTDADAWGELVSAFVFVESGTTNADSGWVCTVDQGGTLGNTNITWTQFAGAGTVTAGTGLSVSGNQVSLAAGSNVLALHNLASTGMVVRTGAGTVAARTLTAGAGVTVTNGDGVAGNPTVALSASGVVAGTYPKVTVDTYGRVTAGSALAAADIPALDWSKITSGLPTTLAGYGITDALSALPAGIPLDWSGLTPPLWAVVRDGAALSRASYTSLYAALCPARNGTLTNGANTVTGLSTTLDMWVGMPVEGVGVPAGATVASITSNSAITLSANATATGVQSLRLFPFGYGNGGSATTFGVPDDRGLHTRAYDSGRGYEQSTLTANTTNASNVLAGITSTRGLYVGMPVSGAGIPASTTISEIVSAVSVKLSANATATASAVALTVTGRQVGAEGTDAIQNITGGVADTGTAVTSVTGAFQASTSGTGYWTGTSTGGADGFTFDASRVARTGPETQVKRRIYLPIITLGD</sequence>
<comment type="caution">
    <text evidence="1">The sequence shown here is derived from an EMBL/GenBank/DDBJ whole genome shotgun (WGS) entry which is preliminary data.</text>
</comment>
<keyword evidence="2" id="KW-1185">Reference proteome</keyword>
<gene>
    <name evidence="1" type="ORF">ABNW52_07915</name>
</gene>
<evidence type="ECO:0000313" key="1">
    <source>
        <dbReference type="EMBL" id="MEQ6290538.1"/>
    </source>
</evidence>
<evidence type="ECO:0000313" key="2">
    <source>
        <dbReference type="Proteomes" id="UP001433638"/>
    </source>
</evidence>
<dbReference type="SUPFAM" id="SSF88874">
    <property type="entry name" value="Receptor-binding domain of short tail fibre protein gp12"/>
    <property type="match status" value="1"/>
</dbReference>
<accession>A0ABV1M326</accession>
<organism evidence="1 2">
    <name type="scientific">Vogesella oryzagri</name>
    <dbReference type="NCBI Taxonomy" id="3160864"/>
    <lineage>
        <taxon>Bacteria</taxon>
        <taxon>Pseudomonadati</taxon>
        <taxon>Pseudomonadota</taxon>
        <taxon>Betaproteobacteria</taxon>
        <taxon>Neisseriales</taxon>
        <taxon>Chromobacteriaceae</taxon>
        <taxon>Vogesella</taxon>
    </lineage>
</organism>
<name>A0ABV1M326_9NEIS</name>
<reference evidence="1" key="1">
    <citation type="submission" date="2024-06" db="EMBL/GenBank/DDBJ databases">
        <title>Genome sequence of Vogesella sp. MAHUQ-64.</title>
        <authorList>
            <person name="Huq M.A."/>
        </authorList>
    </citation>
    <scope>NUCLEOTIDE SEQUENCE</scope>
    <source>
        <strain evidence="1">MAHUQ-64</strain>
    </source>
</reference>
<protein>
    <submittedName>
        <fullName evidence="1">Uncharacterized protein</fullName>
    </submittedName>
</protein>